<dbReference type="Proteomes" id="UP000663881">
    <property type="component" value="Unassembled WGS sequence"/>
</dbReference>
<accession>A0A814JK26</accession>
<evidence type="ECO:0000313" key="1">
    <source>
        <dbReference type="EMBL" id="CAF0754836.1"/>
    </source>
</evidence>
<name>A0A814JK26_9BILA</name>
<organism evidence="2 5">
    <name type="scientific">Adineta steineri</name>
    <dbReference type="NCBI Taxonomy" id="433720"/>
    <lineage>
        <taxon>Eukaryota</taxon>
        <taxon>Metazoa</taxon>
        <taxon>Spiralia</taxon>
        <taxon>Gnathifera</taxon>
        <taxon>Rotifera</taxon>
        <taxon>Eurotatoria</taxon>
        <taxon>Bdelloidea</taxon>
        <taxon>Adinetida</taxon>
        <taxon>Adinetidae</taxon>
        <taxon>Adineta</taxon>
    </lineage>
</organism>
<gene>
    <name evidence="2" type="ORF">JYZ213_LOCUS18018</name>
    <name evidence="3" type="ORF">OKA104_LOCUS474</name>
    <name evidence="4" type="ORF">OXD698_LOCUS28258</name>
    <name evidence="1" type="ORF">VCS650_LOCUS1463</name>
</gene>
<dbReference type="AlphaFoldDB" id="A0A814JK26"/>
<dbReference type="Proteomes" id="UP000663891">
    <property type="component" value="Unassembled WGS sequence"/>
</dbReference>
<dbReference type="EMBL" id="CAJNOG010000173">
    <property type="protein sequence ID" value="CAF1038806.1"/>
    <property type="molecule type" value="Genomic_DNA"/>
</dbReference>
<evidence type="ECO:0000313" key="3">
    <source>
        <dbReference type="EMBL" id="CAF3483786.1"/>
    </source>
</evidence>
<dbReference type="EMBL" id="CAJNON010000007">
    <property type="protein sequence ID" value="CAF0754836.1"/>
    <property type="molecule type" value="Genomic_DNA"/>
</dbReference>
<dbReference type="Proteomes" id="UP000663845">
    <property type="component" value="Unassembled WGS sequence"/>
</dbReference>
<comment type="caution">
    <text evidence="2">The sequence shown here is derived from an EMBL/GenBank/DDBJ whole genome shotgun (WGS) entry which is preliminary data.</text>
</comment>
<evidence type="ECO:0000313" key="5">
    <source>
        <dbReference type="Proteomes" id="UP000663845"/>
    </source>
</evidence>
<sequence>MAIIIATFITPSSAGWLCDCNSCYNAGCYNGGPSCGMTDACCKTDCLKSVYDTITQLKTSLATANQNYQTANQIIKLQIRIIKLQMNYQSALGTIDTVTKARDTCCTRATTLAGGRDNAISALSAIADVRRRLSHNDDRRRFFEDDDDDRRK</sequence>
<evidence type="ECO:0000313" key="2">
    <source>
        <dbReference type="EMBL" id="CAF1038806.1"/>
    </source>
</evidence>
<dbReference type="Proteomes" id="UP000663844">
    <property type="component" value="Unassembled WGS sequence"/>
</dbReference>
<dbReference type="OrthoDB" id="10194005at2759"/>
<evidence type="ECO:0000313" key="4">
    <source>
        <dbReference type="EMBL" id="CAF3978802.1"/>
    </source>
</evidence>
<proteinExistence type="predicted"/>
<dbReference type="EMBL" id="CAJOAZ010003024">
    <property type="protein sequence ID" value="CAF3978802.1"/>
    <property type="molecule type" value="Genomic_DNA"/>
</dbReference>
<reference evidence="2" key="1">
    <citation type="submission" date="2021-02" db="EMBL/GenBank/DDBJ databases">
        <authorList>
            <person name="Nowell W R."/>
        </authorList>
    </citation>
    <scope>NUCLEOTIDE SEQUENCE</scope>
</reference>
<protein>
    <submittedName>
        <fullName evidence="2">Uncharacterized protein</fullName>
    </submittedName>
</protein>
<dbReference type="EMBL" id="CAJOAY010000010">
    <property type="protein sequence ID" value="CAF3483786.1"/>
    <property type="molecule type" value="Genomic_DNA"/>
</dbReference>